<evidence type="ECO:0000313" key="5">
    <source>
        <dbReference type="Proteomes" id="UP000549616"/>
    </source>
</evidence>
<sequence length="1277" mass="137778">MVRTIRAWAPLAAALLITGMITVPTAGAQAPAGFASSFEAGQPEPDWTDTVETGPDGRPRASGVNGANGSAIPGDVRGKATGATASAENTAGGEVAVNVLDGRPESKWLAFASSGWVQAEFAEPVTITRYGLTSADDAPERDPRDWTLQGSDDGSTWTTLDTRTGQAFDDRLQAREFRLGSPATHRFYRLDVTANHGADIVQLAELLLADDQPAPPPLPTMRSYPDSGPPGGYTSKPRAGFTGLRAFHYGGTQTARHGYSWNKVFDVRIPVRPDTELSYKVFPELTGEDLKYPSTNVAVDLAFTDGTYLSDLGALDQYGFPVTPRGQGAAKSLYANQWNLVRSALGQVARGKTVARILVAYDNPDGPGGFNGWFDDITLGPAAPRARAGHLSDHVLTTRGTNANSTFSRGNNFPATAVPHGFNFWTPVTDAGSMSWLYRYQEGNNARNVPTMQALALSHEPSPWMGDRQTFQVMPSAAGGVPDGNRAARALPFRHENETAKPYYYGVNFDNGVRAELTPTDHAALFRFTFPGSDANLIFDNITDAGGLTLDQENGTLSGFTDVRSGNSAGAGRMFVHATFDRPVTGGDLLPGEGRDHVRGYLKFDPARSKTVTMRIATSLISVDQAKRNLDQEIPAGTAFDTVRDAARAAWDRALGVIEVDGASRDQLTTLYSNLYRLFLYPNSGFENVGTTRSPRHAYASPVAARTGPDTPAQTGSKIVDGEIYVNNGFWDTYRTTWPAYSLLSPDMAGKMIDGFVQQYRDGGWVARWSSPGYANLMTGTSSDVAFADAYLKGVRNFDVQAAYDAAIKNATVAPPNESVGRKGLERSIFLGYTPASTGEGMSWAIEGYLNDFGISTLARKLADEAAPDDPRRREYAENAEYFRNRAQNYVHLFDPAAGFFQGRDEAGAFRVPADRYDPRVWGYDYTETNGWNMAFTVPQDGQGLANLYGGREALGAKLDQFFATPETAGFPGSYGGQIHEMREARDVRMGQYGHSNQPSHHILYMYDYAGQPWKTQAGVREALSRLYVGSELGQGYAGDEDNGEMSAWYVFGALGFYPLRMGSPEYAVGSPLFTRATVHLGNGRDLVINAPGNNARNVYVQGLRVNGKPWTSTSLPHDVLAKGGTLDFAMGPDPSRWGTGAADVPPSLTRGDEVPEPSADLTTPGASPLFDDTSATQARPLTTVDCPVPGPVTATFYTLTSAKEAGDPRGWVLEGSADGQTWTTLDTRSGQTFPWRQQTRAFKIATPGAYAHYRLRITDSAGGAPGLSEVELLGGK</sequence>
<dbReference type="InterPro" id="IPR008979">
    <property type="entry name" value="Galactose-bd-like_sf"/>
</dbReference>
<evidence type="ECO:0000256" key="2">
    <source>
        <dbReference type="SAM" id="SignalP"/>
    </source>
</evidence>
<feature type="signal peptide" evidence="2">
    <location>
        <begin position="1"/>
        <end position="28"/>
    </location>
</feature>
<keyword evidence="5" id="KW-1185">Reference proteome</keyword>
<feature type="region of interest" description="Disordered" evidence="1">
    <location>
        <begin position="1134"/>
        <end position="1169"/>
    </location>
</feature>
<dbReference type="InterPro" id="IPR012939">
    <property type="entry name" value="Glyco_hydro_92"/>
</dbReference>
<dbReference type="GO" id="GO:0006516">
    <property type="term" value="P:glycoprotein catabolic process"/>
    <property type="evidence" value="ECO:0007669"/>
    <property type="project" value="TreeGrafter"/>
</dbReference>
<keyword evidence="2" id="KW-0732">Signal</keyword>
<dbReference type="EMBL" id="JACCFK010000002">
    <property type="protein sequence ID" value="NYI91963.1"/>
    <property type="molecule type" value="Genomic_DNA"/>
</dbReference>
<feature type="region of interest" description="Disordered" evidence="1">
    <location>
        <begin position="134"/>
        <end position="155"/>
    </location>
</feature>
<dbReference type="Gene3D" id="2.60.120.260">
    <property type="entry name" value="Galactose-binding domain-like"/>
    <property type="match status" value="2"/>
</dbReference>
<evidence type="ECO:0000256" key="1">
    <source>
        <dbReference type="SAM" id="MobiDB-lite"/>
    </source>
</evidence>
<reference evidence="4 5" key="1">
    <citation type="submission" date="2020-07" db="EMBL/GenBank/DDBJ databases">
        <title>Sequencing the genomes of 1000 actinobacteria strains.</title>
        <authorList>
            <person name="Klenk H.-P."/>
        </authorList>
    </citation>
    <scope>NUCLEOTIDE SEQUENCE [LARGE SCALE GENOMIC DNA]</scope>
    <source>
        <strain evidence="4 5">DSM 104006</strain>
    </source>
</reference>
<accession>A0A853B9G4</accession>
<organism evidence="4 5">
    <name type="scientific">Amycolatopsis endophytica</name>
    <dbReference type="NCBI Taxonomy" id="860233"/>
    <lineage>
        <taxon>Bacteria</taxon>
        <taxon>Bacillati</taxon>
        <taxon>Actinomycetota</taxon>
        <taxon>Actinomycetes</taxon>
        <taxon>Pseudonocardiales</taxon>
        <taxon>Pseudonocardiaceae</taxon>
        <taxon>Amycolatopsis</taxon>
    </lineage>
</organism>
<gene>
    <name evidence="4" type="ORF">HNR02_005338</name>
</gene>
<dbReference type="PANTHER" id="PTHR12143:SF43">
    <property type="entry name" value="PUTATIVE-RELATED"/>
    <property type="match status" value="1"/>
</dbReference>
<dbReference type="InterPro" id="IPR041371">
    <property type="entry name" value="GH92_N"/>
</dbReference>
<dbReference type="AlphaFoldDB" id="A0A853B9G4"/>
<dbReference type="PANTHER" id="PTHR12143">
    <property type="entry name" value="PEPTIDE N-GLYCANASE PNGASE -RELATED"/>
    <property type="match status" value="1"/>
</dbReference>
<dbReference type="Gene3D" id="3.30.2080.10">
    <property type="entry name" value="GH92 mannosidase domain"/>
    <property type="match status" value="1"/>
</dbReference>
<dbReference type="Pfam" id="PF00754">
    <property type="entry name" value="F5_F8_type_C"/>
    <property type="match status" value="1"/>
</dbReference>
<protein>
    <submittedName>
        <fullName evidence="4">Putative alpha-1,2-mannosidase</fullName>
    </submittedName>
</protein>
<dbReference type="Gene3D" id="2.70.98.10">
    <property type="match status" value="1"/>
</dbReference>
<dbReference type="GO" id="GO:0005975">
    <property type="term" value="P:carbohydrate metabolic process"/>
    <property type="evidence" value="ECO:0007669"/>
    <property type="project" value="InterPro"/>
</dbReference>
<dbReference type="Pfam" id="PF07971">
    <property type="entry name" value="Glyco_hydro_92"/>
    <property type="match status" value="1"/>
</dbReference>
<dbReference type="RefSeq" id="WP_179776270.1">
    <property type="nucleotide sequence ID" value="NZ_JACCFK010000002.1"/>
</dbReference>
<dbReference type="InterPro" id="IPR014718">
    <property type="entry name" value="GH-type_carb-bd"/>
</dbReference>
<dbReference type="SUPFAM" id="SSF49785">
    <property type="entry name" value="Galactose-binding domain-like"/>
    <property type="match status" value="1"/>
</dbReference>
<proteinExistence type="predicted"/>
<dbReference type="FunFam" id="1.20.1050.60:FF:000001">
    <property type="entry name" value="Putative alpha-1,2-mannosidase"/>
    <property type="match status" value="1"/>
</dbReference>
<dbReference type="InterPro" id="IPR008928">
    <property type="entry name" value="6-hairpin_glycosidase_sf"/>
</dbReference>
<dbReference type="Pfam" id="PF17678">
    <property type="entry name" value="Glyco_hydro_92N"/>
    <property type="match status" value="1"/>
</dbReference>
<dbReference type="InterPro" id="IPR050883">
    <property type="entry name" value="PNGase"/>
</dbReference>
<dbReference type="FunFam" id="3.30.2080.10:FF:000001">
    <property type="entry name" value="Alpha-1,2-mannosidase subfamily"/>
    <property type="match status" value="1"/>
</dbReference>
<dbReference type="GO" id="GO:0000224">
    <property type="term" value="F:peptide-N4-(N-acetyl-beta-glucosaminyl)asparagine amidase activity"/>
    <property type="evidence" value="ECO:0007669"/>
    <property type="project" value="TreeGrafter"/>
</dbReference>
<dbReference type="GO" id="GO:0005829">
    <property type="term" value="C:cytosol"/>
    <property type="evidence" value="ECO:0007669"/>
    <property type="project" value="TreeGrafter"/>
</dbReference>
<comment type="caution">
    <text evidence="4">The sequence shown here is derived from an EMBL/GenBank/DDBJ whole genome shotgun (WGS) entry which is preliminary data.</text>
</comment>
<dbReference type="Gene3D" id="1.20.1610.10">
    <property type="entry name" value="alpha-1,2-mannosidases domains"/>
    <property type="match status" value="1"/>
</dbReference>
<feature type="chain" id="PRO_5038735566" evidence="2">
    <location>
        <begin position="29"/>
        <end position="1277"/>
    </location>
</feature>
<evidence type="ECO:0000313" key="4">
    <source>
        <dbReference type="EMBL" id="NYI91963.1"/>
    </source>
</evidence>
<dbReference type="Gene3D" id="1.20.1050.60">
    <property type="entry name" value="alpha-1,2-mannosidase"/>
    <property type="match status" value="1"/>
</dbReference>
<feature type="region of interest" description="Disordered" evidence="1">
    <location>
        <begin position="36"/>
        <end position="87"/>
    </location>
</feature>
<dbReference type="InterPro" id="IPR005887">
    <property type="entry name" value="GH92_a_mannosidase_put"/>
</dbReference>
<dbReference type="NCBIfam" id="TIGR01180">
    <property type="entry name" value="aman2_put"/>
    <property type="match status" value="1"/>
</dbReference>
<dbReference type="InterPro" id="IPR000421">
    <property type="entry name" value="FA58C"/>
</dbReference>
<dbReference type="SUPFAM" id="SSF48208">
    <property type="entry name" value="Six-hairpin glycosidases"/>
    <property type="match status" value="1"/>
</dbReference>
<dbReference type="PROSITE" id="PS50022">
    <property type="entry name" value="FA58C_3"/>
    <property type="match status" value="1"/>
</dbReference>
<evidence type="ECO:0000259" key="3">
    <source>
        <dbReference type="PROSITE" id="PS50022"/>
    </source>
</evidence>
<dbReference type="GO" id="GO:0030246">
    <property type="term" value="F:carbohydrate binding"/>
    <property type="evidence" value="ECO:0007669"/>
    <property type="project" value="InterPro"/>
</dbReference>
<feature type="domain" description="F5/8 type C" evidence="3">
    <location>
        <begin position="64"/>
        <end position="209"/>
    </location>
</feature>
<name>A0A853B9G4_9PSEU</name>
<dbReference type="Proteomes" id="UP000549616">
    <property type="component" value="Unassembled WGS sequence"/>
</dbReference>